<dbReference type="SMART" id="SM00530">
    <property type="entry name" value="HTH_XRE"/>
    <property type="match status" value="1"/>
</dbReference>
<evidence type="ECO:0000259" key="2">
    <source>
        <dbReference type="PROSITE" id="PS50943"/>
    </source>
</evidence>
<dbReference type="Proteomes" id="UP000001556">
    <property type="component" value="Chromosome"/>
</dbReference>
<feature type="domain" description="HTH cro/C1-type" evidence="2">
    <location>
        <begin position="8"/>
        <end position="62"/>
    </location>
</feature>
<dbReference type="InterPro" id="IPR010982">
    <property type="entry name" value="Lambda_DNA-bd_dom_sf"/>
</dbReference>
<dbReference type="InterPro" id="IPR001387">
    <property type="entry name" value="Cro/C1-type_HTH"/>
</dbReference>
<dbReference type="STRING" id="349161.Dred_3095"/>
<protein>
    <submittedName>
        <fullName evidence="3">Transcriptional regulator, XRE family</fullName>
    </submittedName>
</protein>
<keyword evidence="4" id="KW-1185">Reference proteome</keyword>
<dbReference type="EMBL" id="CP000612">
    <property type="protein sequence ID" value="ABO51597.1"/>
    <property type="molecule type" value="Genomic_DNA"/>
</dbReference>
<sequence length="152" mass="17324">MGIFRKRMKELREGKGLTQQALADALNIGKSAIALYETEKRQPDPDTLKKLAQFFNCSVDYLLGLSNECQGTIFVHSALPALPVDVMSFVLDKNNHKLIKVIQSINAQGYSNKVIEEWLLSLSNTLKFIHQDYQVERNPKLLVQEAKENYKK</sequence>
<keyword evidence="1" id="KW-0238">DNA-binding</keyword>
<dbReference type="PANTHER" id="PTHR46558">
    <property type="entry name" value="TRACRIPTIONAL REGULATORY PROTEIN-RELATED-RELATED"/>
    <property type="match status" value="1"/>
</dbReference>
<dbReference type="AlphaFoldDB" id="A4J944"/>
<dbReference type="Gene3D" id="1.10.260.40">
    <property type="entry name" value="lambda repressor-like DNA-binding domains"/>
    <property type="match status" value="1"/>
</dbReference>
<dbReference type="OrthoDB" id="1786861at2"/>
<dbReference type="GO" id="GO:0003677">
    <property type="term" value="F:DNA binding"/>
    <property type="evidence" value="ECO:0007669"/>
    <property type="project" value="UniProtKB-KW"/>
</dbReference>
<dbReference type="PROSITE" id="PS50943">
    <property type="entry name" value="HTH_CROC1"/>
    <property type="match status" value="1"/>
</dbReference>
<reference evidence="3 4" key="1">
    <citation type="submission" date="2007-03" db="EMBL/GenBank/DDBJ databases">
        <title>Complete sequence of Desulfotomaculum reducens MI-1.</title>
        <authorList>
            <consortium name="US DOE Joint Genome Institute"/>
            <person name="Copeland A."/>
            <person name="Lucas S."/>
            <person name="Lapidus A."/>
            <person name="Barry K."/>
            <person name="Detter J.C."/>
            <person name="Glavina del Rio T."/>
            <person name="Hammon N."/>
            <person name="Israni S."/>
            <person name="Dalin E."/>
            <person name="Tice H."/>
            <person name="Pitluck S."/>
            <person name="Sims D."/>
            <person name="Brettin T."/>
            <person name="Bruce D."/>
            <person name="Han C."/>
            <person name="Tapia R."/>
            <person name="Schmutz J."/>
            <person name="Larimer F."/>
            <person name="Land M."/>
            <person name="Hauser L."/>
            <person name="Kyrpides N."/>
            <person name="Kim E."/>
            <person name="Tebo B.M."/>
            <person name="Richardson P."/>
        </authorList>
    </citation>
    <scope>NUCLEOTIDE SEQUENCE [LARGE SCALE GENOMIC DNA]</scope>
    <source>
        <strain evidence="3 4">MI-1</strain>
    </source>
</reference>
<dbReference type="Pfam" id="PF01381">
    <property type="entry name" value="HTH_3"/>
    <property type="match status" value="1"/>
</dbReference>
<proteinExistence type="predicted"/>
<evidence type="ECO:0000256" key="1">
    <source>
        <dbReference type="ARBA" id="ARBA00023125"/>
    </source>
</evidence>
<name>A4J944_DESRM</name>
<dbReference type="eggNOG" id="COG1974">
    <property type="taxonomic scope" value="Bacteria"/>
</dbReference>
<accession>A4J944</accession>
<dbReference type="SUPFAM" id="SSF47413">
    <property type="entry name" value="lambda repressor-like DNA-binding domains"/>
    <property type="match status" value="1"/>
</dbReference>
<dbReference type="CDD" id="cd00093">
    <property type="entry name" value="HTH_XRE"/>
    <property type="match status" value="1"/>
</dbReference>
<evidence type="ECO:0000313" key="4">
    <source>
        <dbReference type="Proteomes" id="UP000001556"/>
    </source>
</evidence>
<dbReference type="HOGENOM" id="CLU_066192_4_0_9"/>
<evidence type="ECO:0000313" key="3">
    <source>
        <dbReference type="EMBL" id="ABO51597.1"/>
    </source>
</evidence>
<gene>
    <name evidence="3" type="ordered locus">Dred_3095</name>
</gene>
<organism evidence="3 4">
    <name type="scientific">Desulforamulus reducens (strain ATCC BAA-1160 / DSM 100696 / MI-1)</name>
    <name type="common">Desulfotomaculum reducens</name>
    <dbReference type="NCBI Taxonomy" id="349161"/>
    <lineage>
        <taxon>Bacteria</taxon>
        <taxon>Bacillati</taxon>
        <taxon>Bacillota</taxon>
        <taxon>Clostridia</taxon>
        <taxon>Eubacteriales</taxon>
        <taxon>Peptococcaceae</taxon>
        <taxon>Desulforamulus</taxon>
    </lineage>
</organism>
<dbReference type="PANTHER" id="PTHR46558:SF11">
    <property type="entry name" value="HTH-TYPE TRANSCRIPTIONAL REGULATOR XRE"/>
    <property type="match status" value="1"/>
</dbReference>
<dbReference type="KEGG" id="drm:Dred_3095"/>